<sequence>MIDWSIADVLITILLTMLVPSVVNHYLKAAVFTTGFRRNVILIGIAWLAYAWISENYVYYLLGLTRADAGVHWQRALDMSSDLARGHSPFGTSFPLSNDAYVAYLAYLHYLTGATSIGAVVINAFLGFIGGLTLARVFVSGFIHVRGIEKWLYLVIFFPSTVFWTTSNMKEGLMYWSVCQILSFMPAISRNEIRPVRLSSIAGVVVAGILRPHVCAAWLMSCGAVELLQRGKRLMVVALLAVAIPITLGGLERLTGANVTSPELVVQRLSERATGLSDPSQGSYIDYGPEGSVFFVSGITAVFFRPFPWEIRSTRVLISSLETWLLTILICVGWFKAGSVQRKWLVRMPTVRASVLAILAFSVIFSFLPNEGLLVRQRIQVVPALLALAFFPFITANYLRYREWLQWDRIAREEERFRGQHSWR</sequence>
<keyword evidence="1" id="KW-0472">Membrane</keyword>
<dbReference type="EMBL" id="JACRDE010000218">
    <property type="protein sequence ID" value="MBI5249428.1"/>
    <property type="molecule type" value="Genomic_DNA"/>
</dbReference>
<reference evidence="2" key="1">
    <citation type="submission" date="2020-07" db="EMBL/GenBank/DDBJ databases">
        <title>Huge and variable diversity of episymbiotic CPR bacteria and DPANN archaea in groundwater ecosystems.</title>
        <authorList>
            <person name="He C.Y."/>
            <person name="Keren R."/>
            <person name="Whittaker M."/>
            <person name="Farag I.F."/>
            <person name="Doudna J."/>
            <person name="Cate J.H.D."/>
            <person name="Banfield J.F."/>
        </authorList>
    </citation>
    <scope>NUCLEOTIDE SEQUENCE</scope>
    <source>
        <strain evidence="2">NC_groundwater_1664_Pr3_B-0.1um_52_9</strain>
    </source>
</reference>
<dbReference type="Proteomes" id="UP000807825">
    <property type="component" value="Unassembled WGS sequence"/>
</dbReference>
<accession>A0A9D6V018</accession>
<evidence type="ECO:0000313" key="3">
    <source>
        <dbReference type="Proteomes" id="UP000807825"/>
    </source>
</evidence>
<keyword evidence="1" id="KW-1133">Transmembrane helix</keyword>
<dbReference type="AlphaFoldDB" id="A0A9D6V018"/>
<feature type="transmembrane region" description="Helical" evidence="1">
    <location>
        <begin position="349"/>
        <end position="368"/>
    </location>
</feature>
<feature type="transmembrane region" description="Helical" evidence="1">
    <location>
        <begin position="117"/>
        <end position="139"/>
    </location>
</feature>
<proteinExistence type="predicted"/>
<feature type="transmembrane region" description="Helical" evidence="1">
    <location>
        <begin position="6"/>
        <end position="27"/>
    </location>
</feature>
<evidence type="ECO:0000256" key="1">
    <source>
        <dbReference type="SAM" id="Phobius"/>
    </source>
</evidence>
<evidence type="ECO:0000313" key="2">
    <source>
        <dbReference type="EMBL" id="MBI5249428.1"/>
    </source>
</evidence>
<name>A0A9D6V018_9BACT</name>
<feature type="transmembrane region" description="Helical" evidence="1">
    <location>
        <begin position="233"/>
        <end position="251"/>
    </location>
</feature>
<feature type="transmembrane region" description="Helical" evidence="1">
    <location>
        <begin position="380"/>
        <end position="399"/>
    </location>
</feature>
<keyword evidence="1" id="KW-0812">Transmembrane</keyword>
<comment type="caution">
    <text evidence="2">The sequence shown here is derived from an EMBL/GenBank/DDBJ whole genome shotgun (WGS) entry which is preliminary data.</text>
</comment>
<protein>
    <submittedName>
        <fullName evidence="2">Uncharacterized protein</fullName>
    </submittedName>
</protein>
<gene>
    <name evidence="2" type="ORF">HY912_08030</name>
</gene>
<organism evidence="2 3">
    <name type="scientific">Desulfomonile tiedjei</name>
    <dbReference type="NCBI Taxonomy" id="2358"/>
    <lineage>
        <taxon>Bacteria</taxon>
        <taxon>Pseudomonadati</taxon>
        <taxon>Thermodesulfobacteriota</taxon>
        <taxon>Desulfomonilia</taxon>
        <taxon>Desulfomonilales</taxon>
        <taxon>Desulfomonilaceae</taxon>
        <taxon>Desulfomonile</taxon>
    </lineage>
</organism>
<feature type="transmembrane region" description="Helical" evidence="1">
    <location>
        <begin position="39"/>
        <end position="62"/>
    </location>
</feature>
<feature type="transmembrane region" description="Helical" evidence="1">
    <location>
        <begin position="316"/>
        <end position="337"/>
    </location>
</feature>
<feature type="transmembrane region" description="Helical" evidence="1">
    <location>
        <begin position="201"/>
        <end position="221"/>
    </location>
</feature>
<feature type="transmembrane region" description="Helical" evidence="1">
    <location>
        <begin position="151"/>
        <end position="167"/>
    </location>
</feature>